<dbReference type="OrthoDB" id="5293653at2"/>
<dbReference type="Proteomes" id="UP000184731">
    <property type="component" value="Chromosome"/>
</dbReference>
<dbReference type="KEGG" id="saqi:AXG55_13150"/>
<gene>
    <name evidence="2" type="ORF">AXG55_13150</name>
</gene>
<dbReference type="Pfam" id="PF10988">
    <property type="entry name" value="DUF2807"/>
    <property type="match status" value="1"/>
</dbReference>
<evidence type="ECO:0000313" key="3">
    <source>
        <dbReference type="Proteomes" id="UP000184731"/>
    </source>
</evidence>
<feature type="domain" description="Putative auto-transporter adhesin head GIN" evidence="1">
    <location>
        <begin position="13"/>
        <end position="173"/>
    </location>
</feature>
<reference evidence="2 3" key="1">
    <citation type="submission" date="2016-10" db="EMBL/GenBank/DDBJ databases">
        <title>Silvanigrella aquatica sp. nov., isolated from a freshwater lake located in the Black Forest, Germany, description of Silvanigrellaceae fam. nov., Silvanigrellales ord. nov., reclassification of the order Bdellovibrionales in the class Oligoflexia, reclassification of the families Bacteriovoracaceae and Halobacteriovoraceae in the new order Bacteriovoracales ord. nov., and reclassification of the family Pseudobacteriovoracaceae in the order Oligoflexiales.</title>
        <authorList>
            <person name="Hahn M.W."/>
            <person name="Schmidt J."/>
            <person name="Koll U."/>
            <person name="Rohde M."/>
            <person name="Verbag S."/>
            <person name="Pitt A."/>
            <person name="Nakai R."/>
            <person name="Naganuma T."/>
            <person name="Lang E."/>
        </authorList>
    </citation>
    <scope>NUCLEOTIDE SEQUENCE [LARGE SCALE GENOMIC DNA]</scope>
    <source>
        <strain evidence="2 3">MWH-Nonnen-W8red</strain>
    </source>
</reference>
<dbReference type="RefSeq" id="WP_148698550.1">
    <property type="nucleotide sequence ID" value="NZ_CP017834.1"/>
</dbReference>
<keyword evidence="3" id="KW-1185">Reference proteome</keyword>
<dbReference type="AlphaFoldDB" id="A0A1L4D3L0"/>
<name>A0A1L4D3L0_9BACT</name>
<accession>A0A1L4D3L0</accession>
<dbReference type="EMBL" id="CP017834">
    <property type="protein sequence ID" value="APJ04793.1"/>
    <property type="molecule type" value="Genomic_DNA"/>
</dbReference>
<organism evidence="2 3">
    <name type="scientific">Silvanigrella aquatica</name>
    <dbReference type="NCBI Taxonomy" id="1915309"/>
    <lineage>
        <taxon>Bacteria</taxon>
        <taxon>Pseudomonadati</taxon>
        <taxon>Bdellovibrionota</taxon>
        <taxon>Oligoflexia</taxon>
        <taxon>Silvanigrellales</taxon>
        <taxon>Silvanigrellaceae</taxon>
        <taxon>Silvanigrella</taxon>
    </lineage>
</organism>
<evidence type="ECO:0000313" key="2">
    <source>
        <dbReference type="EMBL" id="APJ04793.1"/>
    </source>
</evidence>
<proteinExistence type="predicted"/>
<dbReference type="InterPro" id="IPR021255">
    <property type="entry name" value="DUF2807"/>
</dbReference>
<protein>
    <recommendedName>
        <fullName evidence="1">Putative auto-transporter adhesin head GIN domain-containing protein</fullName>
    </recommendedName>
</protein>
<evidence type="ECO:0000259" key="1">
    <source>
        <dbReference type="Pfam" id="PF10988"/>
    </source>
</evidence>
<sequence length="188" mass="20662">MSTFYQNRVVRYFSSIAVANNFDVEIYVGKSQNIELKSKGDFLPRIITEVNTFGKLFIHMDEGFSNQCRASIVINTHVLNSLYIRDSVKASVLNLKGNNFIFEGADSSESVLTGAIDNFKVVAFGAAKLNAVELEAKSISISCNHTSLVHLNARDSLSGAAYGNCNLYYKGNPLVHIFNSGQSSISEF</sequence>
<dbReference type="STRING" id="1915309.AXG55_13150"/>
<dbReference type="Gene3D" id="2.160.20.120">
    <property type="match status" value="1"/>
</dbReference>